<reference evidence="3 4" key="1">
    <citation type="submission" date="2023-07" db="EMBL/GenBank/DDBJ databases">
        <title>Genomic Encyclopedia of Type Strains, Phase IV (KMG-IV): sequencing the most valuable type-strain genomes for metagenomic binning, comparative biology and taxonomic classification.</title>
        <authorList>
            <person name="Goeker M."/>
        </authorList>
    </citation>
    <scope>NUCLEOTIDE SEQUENCE [LARGE SCALE GENOMIC DNA]</scope>
    <source>
        <strain evidence="3 4">DSM 29005</strain>
    </source>
</reference>
<dbReference type="InterPro" id="IPR000772">
    <property type="entry name" value="Ricin_B_lectin"/>
</dbReference>
<dbReference type="NCBIfam" id="TIGR03804">
    <property type="entry name" value="para_beta_helix"/>
    <property type="match status" value="1"/>
</dbReference>
<accession>A0ABT9ZAM1</accession>
<feature type="signal peptide" evidence="1">
    <location>
        <begin position="1"/>
        <end position="27"/>
    </location>
</feature>
<dbReference type="SUPFAM" id="SSF50370">
    <property type="entry name" value="Ricin B-like lectins"/>
    <property type="match status" value="1"/>
</dbReference>
<evidence type="ECO:0000259" key="2">
    <source>
        <dbReference type="SMART" id="SM00458"/>
    </source>
</evidence>
<dbReference type="PROSITE" id="PS50231">
    <property type="entry name" value="RICIN_B_LECTIN"/>
    <property type="match status" value="1"/>
</dbReference>
<gene>
    <name evidence="3" type="ORF">J2S19_000513</name>
</gene>
<name>A0ABT9ZAM1_9BACI</name>
<proteinExistence type="predicted"/>
<dbReference type="InterPro" id="IPR024535">
    <property type="entry name" value="RHGA/B-epi-like_pectate_lyase"/>
</dbReference>
<dbReference type="Pfam" id="PF05048">
    <property type="entry name" value="NosD"/>
    <property type="match status" value="1"/>
</dbReference>
<feature type="chain" id="PRO_5046470651" evidence="1">
    <location>
        <begin position="28"/>
        <end position="539"/>
    </location>
</feature>
<dbReference type="SMART" id="SM00458">
    <property type="entry name" value="RICIN"/>
    <property type="match status" value="1"/>
</dbReference>
<dbReference type="Pfam" id="PF14200">
    <property type="entry name" value="RicinB_lectin_2"/>
    <property type="match status" value="2"/>
</dbReference>
<dbReference type="EMBL" id="JAUSUD010000002">
    <property type="protein sequence ID" value="MDQ0229262.1"/>
    <property type="molecule type" value="Genomic_DNA"/>
</dbReference>
<evidence type="ECO:0000313" key="4">
    <source>
        <dbReference type="Proteomes" id="UP001234495"/>
    </source>
</evidence>
<dbReference type="Gene3D" id="2.80.10.50">
    <property type="match status" value="2"/>
</dbReference>
<dbReference type="Pfam" id="PF12708">
    <property type="entry name" value="Pect-lyase_RHGA_epim"/>
    <property type="match status" value="1"/>
</dbReference>
<protein>
    <submittedName>
        <fullName evidence="3">Parallel beta-helix repeat protein</fullName>
    </submittedName>
</protein>
<dbReference type="RefSeq" id="WP_307336690.1">
    <property type="nucleotide sequence ID" value="NZ_JAUSUD010000002.1"/>
</dbReference>
<dbReference type="InterPro" id="IPR007742">
    <property type="entry name" value="NosD_dom"/>
</dbReference>
<organism evidence="3 4">
    <name type="scientific">Metabacillus malikii</name>
    <dbReference type="NCBI Taxonomy" id="1504265"/>
    <lineage>
        <taxon>Bacteria</taxon>
        <taxon>Bacillati</taxon>
        <taxon>Bacillota</taxon>
        <taxon>Bacilli</taxon>
        <taxon>Bacillales</taxon>
        <taxon>Bacillaceae</taxon>
        <taxon>Metabacillus</taxon>
    </lineage>
</organism>
<dbReference type="SUPFAM" id="SSF51126">
    <property type="entry name" value="Pectin lyase-like"/>
    <property type="match status" value="1"/>
</dbReference>
<evidence type="ECO:0000256" key="1">
    <source>
        <dbReference type="SAM" id="SignalP"/>
    </source>
</evidence>
<feature type="domain" description="Ricin B lectin" evidence="2">
    <location>
        <begin position="399"/>
        <end position="536"/>
    </location>
</feature>
<dbReference type="InterPro" id="IPR011050">
    <property type="entry name" value="Pectin_lyase_fold/virulence"/>
</dbReference>
<sequence>MKLVKNCGLYLIAFLFSIILVHSEARAAETINARDFGVTPGVQSSQTDALHAAMKYFYDRGVAGTVYLPAGTYYVDKELRFHKGVNLVGAGIGQTVIKKMESGVNYIVGNPILPTNSIDLNVTVSNLTFDGDRTNRASKGLSQIGGMLIDQKVRNLTLDNIEIRDTTNGAILRRLQDSAIQNSVFDRTSGHSIATGAEGYPVGDFTNVEITNNLITNSLGGSGINLSRATYTTVSDNRILNQNQQSDSYGGIRIPNGGAYNTVKNNTIKNYPRGIFILSGAHHNIITGNTVIDSRIHGILVQADNNTFTNNIIQQSNRSLNPESVIRLAPGSNNVLANNEIKTYSGYNNPGIRITGASTNNQVVYNSITTGGTIVSNEAGSTNSVTGNISNGSSQFEQNAVYRLVNRNSGKLLEIANASLTDGANVQQWSSNGCTCQNWYLRMNGDGYFNIVNQNSGKALDVYNFSLENGANVVQWADVNGTNQQWQITQTGQGYYKIINRNSGKALEIHAKSNQDGGNGSQWTFNNGSNQLWQIVKVN</sequence>
<dbReference type="InterPro" id="IPR006626">
    <property type="entry name" value="PbH1"/>
</dbReference>
<dbReference type="InterPro" id="IPR035992">
    <property type="entry name" value="Ricin_B-like_lectins"/>
</dbReference>
<evidence type="ECO:0000313" key="3">
    <source>
        <dbReference type="EMBL" id="MDQ0229262.1"/>
    </source>
</evidence>
<keyword evidence="1" id="KW-0732">Signal</keyword>
<dbReference type="Proteomes" id="UP001234495">
    <property type="component" value="Unassembled WGS sequence"/>
</dbReference>
<dbReference type="Gene3D" id="2.160.20.10">
    <property type="entry name" value="Single-stranded right-handed beta-helix, Pectin lyase-like"/>
    <property type="match status" value="1"/>
</dbReference>
<keyword evidence="4" id="KW-1185">Reference proteome</keyword>
<comment type="caution">
    <text evidence="3">The sequence shown here is derived from an EMBL/GenBank/DDBJ whole genome shotgun (WGS) entry which is preliminary data.</text>
</comment>
<dbReference type="InterPro" id="IPR012334">
    <property type="entry name" value="Pectin_lyas_fold"/>
</dbReference>
<dbReference type="InterPro" id="IPR022441">
    <property type="entry name" value="Para_beta_helix_rpt-2"/>
</dbReference>
<dbReference type="SMART" id="SM00710">
    <property type="entry name" value="PbH1"/>
    <property type="match status" value="7"/>
</dbReference>